<accession>A0ABR2WBL6</accession>
<evidence type="ECO:0000313" key="4">
    <source>
        <dbReference type="Proteomes" id="UP001479436"/>
    </source>
</evidence>
<sequence length="194" mass="21695">MILLFIFYKTGHSPLVNNIFVSFLNLSLLEFNLLSIIMSKESNTNNQSVQKEKPTNQNGNSENGATNGSTDELHIVSRIYEIPVIQDGVNAVKSYVNDSNSRYVHFVADTANSAFTTAVKVIKPVQNYFQRQIQQVDALGCQSLDYLEGKFPLIKKPTNEVVETCRSTVEPYVSKVAASAQNLYNTIRNALPRQ</sequence>
<feature type="region of interest" description="Disordered" evidence="2">
    <location>
        <begin position="44"/>
        <end position="69"/>
    </location>
</feature>
<keyword evidence="4" id="KW-1185">Reference proteome</keyword>
<protein>
    <submittedName>
        <fullName evidence="3">Uncharacterized protein</fullName>
    </submittedName>
</protein>
<dbReference type="Pfam" id="PF03036">
    <property type="entry name" value="Perilipin"/>
    <property type="match status" value="1"/>
</dbReference>
<gene>
    <name evidence="3" type="ORF">K7432_000227</name>
</gene>
<comment type="caution">
    <text evidence="3">The sequence shown here is derived from an EMBL/GenBank/DDBJ whole genome shotgun (WGS) entry which is preliminary data.</text>
</comment>
<dbReference type="Proteomes" id="UP001479436">
    <property type="component" value="Unassembled WGS sequence"/>
</dbReference>
<dbReference type="PANTHER" id="PTHR14024:SF49">
    <property type="entry name" value="LIPID STORAGE DROPLETS SURFACE-BINDING PROTEIN 1"/>
    <property type="match status" value="1"/>
</dbReference>
<evidence type="ECO:0000256" key="1">
    <source>
        <dbReference type="ARBA" id="ARBA00006311"/>
    </source>
</evidence>
<dbReference type="InterPro" id="IPR004279">
    <property type="entry name" value="Perilipin"/>
</dbReference>
<evidence type="ECO:0000256" key="2">
    <source>
        <dbReference type="SAM" id="MobiDB-lite"/>
    </source>
</evidence>
<organism evidence="3 4">
    <name type="scientific">Basidiobolus ranarum</name>
    <dbReference type="NCBI Taxonomy" id="34480"/>
    <lineage>
        <taxon>Eukaryota</taxon>
        <taxon>Fungi</taxon>
        <taxon>Fungi incertae sedis</taxon>
        <taxon>Zoopagomycota</taxon>
        <taxon>Entomophthoromycotina</taxon>
        <taxon>Basidiobolomycetes</taxon>
        <taxon>Basidiobolales</taxon>
        <taxon>Basidiobolaceae</taxon>
        <taxon>Basidiobolus</taxon>
    </lineage>
</organism>
<name>A0ABR2WBL6_9FUNG</name>
<dbReference type="PANTHER" id="PTHR14024">
    <property type="entry name" value="PERILIPIN"/>
    <property type="match status" value="1"/>
</dbReference>
<dbReference type="EMBL" id="JASJQH010006879">
    <property type="protein sequence ID" value="KAK9729546.1"/>
    <property type="molecule type" value="Genomic_DNA"/>
</dbReference>
<evidence type="ECO:0000313" key="3">
    <source>
        <dbReference type="EMBL" id="KAK9729546.1"/>
    </source>
</evidence>
<comment type="similarity">
    <text evidence="1">Belongs to the perilipin family.</text>
</comment>
<proteinExistence type="inferred from homology"/>
<reference evidence="3 4" key="1">
    <citation type="submission" date="2023-04" db="EMBL/GenBank/DDBJ databases">
        <title>Genome of Basidiobolus ranarum AG-B5.</title>
        <authorList>
            <person name="Stajich J.E."/>
            <person name="Carter-House D."/>
            <person name="Gryganskyi A."/>
        </authorList>
    </citation>
    <scope>NUCLEOTIDE SEQUENCE [LARGE SCALE GENOMIC DNA]</scope>
    <source>
        <strain evidence="3 4">AG-B5</strain>
    </source>
</reference>